<evidence type="ECO:0000259" key="8">
    <source>
        <dbReference type="Pfam" id="PF06429"/>
    </source>
</evidence>
<accession>A0A518D4T1</accession>
<evidence type="ECO:0000313" key="10">
    <source>
        <dbReference type="Proteomes" id="UP000319342"/>
    </source>
</evidence>
<feature type="domain" description="Flagellar basal body rod protein N-terminal" evidence="7">
    <location>
        <begin position="11"/>
        <end position="38"/>
    </location>
</feature>
<name>A0A518D4T1_9BACT</name>
<dbReference type="PANTHER" id="PTHR30435">
    <property type="entry name" value="FLAGELLAR PROTEIN"/>
    <property type="match status" value="1"/>
</dbReference>
<keyword evidence="4 6" id="KW-0975">Bacterial flagellum</keyword>
<comment type="subcellular location">
    <subcellularLocation>
        <location evidence="1 6">Bacterial flagellum basal body</location>
    </subcellularLocation>
</comment>
<evidence type="ECO:0000259" key="7">
    <source>
        <dbReference type="Pfam" id="PF00460"/>
    </source>
</evidence>
<dbReference type="InterPro" id="IPR010930">
    <property type="entry name" value="Flg_bb/hook_C_dom"/>
</dbReference>
<keyword evidence="9" id="KW-0969">Cilium</keyword>
<dbReference type="PANTHER" id="PTHR30435:SF2">
    <property type="entry name" value="FLAGELLAR BASAL-BODY ROD PROTEIN FLGC"/>
    <property type="match status" value="1"/>
</dbReference>
<evidence type="ECO:0000256" key="2">
    <source>
        <dbReference type="ARBA" id="ARBA00009677"/>
    </source>
</evidence>
<protein>
    <recommendedName>
        <fullName evidence="3 6">Flagellar basal-body rod protein FlgC</fullName>
    </recommendedName>
</protein>
<keyword evidence="9" id="KW-0282">Flagellum</keyword>
<keyword evidence="10" id="KW-1185">Reference proteome</keyword>
<evidence type="ECO:0000256" key="4">
    <source>
        <dbReference type="ARBA" id="ARBA00023143"/>
    </source>
</evidence>
<dbReference type="EMBL" id="CP036290">
    <property type="protein sequence ID" value="QDU86487.1"/>
    <property type="molecule type" value="Genomic_DNA"/>
</dbReference>
<comment type="similarity">
    <text evidence="2">Belongs to the flagella basal body rod proteins family.</text>
</comment>
<dbReference type="OrthoDB" id="9794148at2"/>
<feature type="domain" description="Flagellar basal-body/hook protein C-terminal" evidence="8">
    <location>
        <begin position="93"/>
        <end position="136"/>
    </location>
</feature>
<dbReference type="RefSeq" id="WP_145191803.1">
    <property type="nucleotide sequence ID" value="NZ_CP036290.1"/>
</dbReference>
<evidence type="ECO:0000256" key="6">
    <source>
        <dbReference type="RuleBase" id="RU362062"/>
    </source>
</evidence>
<dbReference type="GO" id="GO:0071978">
    <property type="term" value="P:bacterial-type flagellum-dependent swarming motility"/>
    <property type="evidence" value="ECO:0007669"/>
    <property type="project" value="TreeGrafter"/>
</dbReference>
<evidence type="ECO:0000256" key="1">
    <source>
        <dbReference type="ARBA" id="ARBA00004117"/>
    </source>
</evidence>
<dbReference type="Proteomes" id="UP000319342">
    <property type="component" value="Chromosome"/>
</dbReference>
<organism evidence="9 10">
    <name type="scientific">Rohdeia mirabilis</name>
    <dbReference type="NCBI Taxonomy" id="2528008"/>
    <lineage>
        <taxon>Bacteria</taxon>
        <taxon>Pseudomonadati</taxon>
        <taxon>Planctomycetota</taxon>
        <taxon>Planctomycetia</taxon>
        <taxon>Planctomycetia incertae sedis</taxon>
        <taxon>Rohdeia</taxon>
    </lineage>
</organism>
<dbReference type="InterPro" id="IPR006299">
    <property type="entry name" value="FlgC"/>
</dbReference>
<comment type="subunit">
    <text evidence="5 6">The basal body constitutes a major portion of the flagellar organelle and consists of four rings (L,P,S, and M) mounted on a central rod. The rod consists of about 26 subunits of FlgG in the distal portion, and FlgB, FlgC and FlgF are thought to build up the proximal portion of the rod with about 6 subunits each.</text>
</comment>
<keyword evidence="9" id="KW-0966">Cell projection</keyword>
<dbReference type="NCBIfam" id="TIGR01395">
    <property type="entry name" value="FlgC"/>
    <property type="match status" value="1"/>
</dbReference>
<dbReference type="InterPro" id="IPR001444">
    <property type="entry name" value="Flag_bb_rod_N"/>
</dbReference>
<evidence type="ECO:0000313" key="9">
    <source>
        <dbReference type="EMBL" id="QDU86487.1"/>
    </source>
</evidence>
<dbReference type="AlphaFoldDB" id="A0A518D4T1"/>
<dbReference type="Pfam" id="PF00460">
    <property type="entry name" value="Flg_bb_rod"/>
    <property type="match status" value="1"/>
</dbReference>
<proteinExistence type="inferred from homology"/>
<dbReference type="Pfam" id="PF06429">
    <property type="entry name" value="Flg_bbr_C"/>
    <property type="match status" value="1"/>
</dbReference>
<evidence type="ECO:0000256" key="5">
    <source>
        <dbReference type="ARBA" id="ARBA00025933"/>
    </source>
</evidence>
<dbReference type="GO" id="GO:0030694">
    <property type="term" value="C:bacterial-type flagellum basal body, rod"/>
    <property type="evidence" value="ECO:0007669"/>
    <property type="project" value="UniProtKB-UniRule"/>
</dbReference>
<gene>
    <name evidence="9" type="primary">flgC</name>
    <name evidence="9" type="ORF">Pla163_36380</name>
</gene>
<sequence length="140" mass="15381">MSTLDSFFQGMRTSATGLSAERIRMNTIADNLAGANITRTPEGGPYQRKQVMFEPLVSGDGQIHGVRAARIVPDTRSEHVRIHEPGHEHADANGYVTLPNVNSLKEMADMITAMRAYEANLTAQQSFARMATRALELARP</sequence>
<evidence type="ECO:0000256" key="3">
    <source>
        <dbReference type="ARBA" id="ARBA00017941"/>
    </source>
</evidence>
<reference evidence="9 10" key="1">
    <citation type="submission" date="2019-02" db="EMBL/GenBank/DDBJ databases">
        <title>Deep-cultivation of Planctomycetes and their phenomic and genomic characterization uncovers novel biology.</title>
        <authorList>
            <person name="Wiegand S."/>
            <person name="Jogler M."/>
            <person name="Boedeker C."/>
            <person name="Pinto D."/>
            <person name="Vollmers J."/>
            <person name="Rivas-Marin E."/>
            <person name="Kohn T."/>
            <person name="Peeters S.H."/>
            <person name="Heuer A."/>
            <person name="Rast P."/>
            <person name="Oberbeckmann S."/>
            <person name="Bunk B."/>
            <person name="Jeske O."/>
            <person name="Meyerdierks A."/>
            <person name="Storesund J.E."/>
            <person name="Kallscheuer N."/>
            <person name="Luecker S."/>
            <person name="Lage O.M."/>
            <person name="Pohl T."/>
            <person name="Merkel B.J."/>
            <person name="Hornburger P."/>
            <person name="Mueller R.-W."/>
            <person name="Bruemmer F."/>
            <person name="Labrenz M."/>
            <person name="Spormann A.M."/>
            <person name="Op den Camp H."/>
            <person name="Overmann J."/>
            <person name="Amann R."/>
            <person name="Jetten M.S.M."/>
            <person name="Mascher T."/>
            <person name="Medema M.H."/>
            <person name="Devos D.P."/>
            <person name="Kaster A.-K."/>
            <person name="Ovreas L."/>
            <person name="Rohde M."/>
            <person name="Galperin M.Y."/>
            <person name="Jogler C."/>
        </authorList>
    </citation>
    <scope>NUCLEOTIDE SEQUENCE [LARGE SCALE GENOMIC DNA]</scope>
    <source>
        <strain evidence="9 10">Pla163</strain>
    </source>
</reference>